<dbReference type="Proteomes" id="UP000011074">
    <property type="component" value="Plasmid pSRP1"/>
</dbReference>
<gene>
    <name evidence="2" type="ORF">SRIM_040850</name>
</gene>
<accession>A0A8A1V605</accession>
<keyword evidence="2" id="KW-0614">Plasmid</keyword>
<evidence type="ECO:0000313" key="2">
    <source>
        <dbReference type="EMBL" id="QST86582.1"/>
    </source>
</evidence>
<protein>
    <recommendedName>
        <fullName evidence="4">Secreted protein</fullName>
    </recommendedName>
</protein>
<name>A0A8A1V605_STRR1</name>
<reference evidence="2" key="1">
    <citation type="submission" date="2012-12" db="EMBL/GenBank/DDBJ databases">
        <authorList>
            <person name="Pethick F.E."/>
            <person name="MacFadyen A.C."/>
            <person name="Tang Z."/>
            <person name="Sangal V."/>
            <person name="Tze-Tze L."/>
            <person name="Chu J."/>
            <person name="Guo M."/>
            <person name="Kirby R."/>
            <person name="Hoskisson P.A."/>
            <person name="Herron P.R."/>
            <person name="Hunter I.S."/>
        </authorList>
    </citation>
    <scope>NUCLEOTIDE SEQUENCE</scope>
    <source>
        <strain evidence="2">ATCC 10970</strain>
        <plasmid evidence="2">pSRP1</plasmid>
    </source>
</reference>
<proteinExistence type="predicted"/>
<reference evidence="2" key="2">
    <citation type="submission" date="2020-01" db="EMBL/GenBank/DDBJ databases">
        <authorList>
            <person name="Algora L."/>
            <person name="Schniete J.K."/>
            <person name="MacFadyen A."/>
            <person name="Hoskisson P.A."/>
            <person name="Hunter I.S."/>
            <person name="Herron P.R."/>
        </authorList>
    </citation>
    <scope>NUCLEOTIDE SEQUENCE</scope>
    <source>
        <strain evidence="2">ATCC 10970</strain>
        <plasmid evidence="2">pSRP1</plasmid>
    </source>
</reference>
<dbReference type="AlphaFoldDB" id="A0A8A1V605"/>
<reference evidence="2" key="3">
    <citation type="journal article" date="2021" name="bioRxiv">
        <title>Bilateral symmetry of linear streptomycete chromosomes.</title>
        <authorList>
            <person name="Algora-Gallardo L."/>
            <person name="Schniete J.K."/>
            <person name="Mark D.R."/>
            <person name="Hunter I.S."/>
            <person name="Herron P.R."/>
        </authorList>
    </citation>
    <scope>NUCLEOTIDE SEQUENCE</scope>
    <source>
        <strain evidence="2">ATCC 10970</strain>
        <plasmid evidence="2">pSRP1</plasmid>
    </source>
</reference>
<evidence type="ECO:0008006" key="4">
    <source>
        <dbReference type="Google" id="ProtNLM"/>
    </source>
</evidence>
<dbReference type="EMBL" id="CP048262">
    <property type="protein sequence ID" value="QST86582.1"/>
    <property type="molecule type" value="Genomic_DNA"/>
</dbReference>
<organism evidence="2 3">
    <name type="scientific">Streptomyces rimosus subsp. rimosus (strain ATCC 10970 / DSM 40260 / JCM 4667 / NRRL 2234)</name>
    <dbReference type="NCBI Taxonomy" id="1265868"/>
    <lineage>
        <taxon>Bacteria</taxon>
        <taxon>Bacillati</taxon>
        <taxon>Actinomycetota</taxon>
        <taxon>Actinomycetes</taxon>
        <taxon>Kitasatosporales</taxon>
        <taxon>Streptomycetaceae</taxon>
        <taxon>Streptomyces</taxon>
    </lineage>
</organism>
<sequence length="183" mass="18922">MRISMSIRVAAAATMAGVALGVTAPLASATEAKHQREAATTQAAQQLQRDVGVPEIQIDGLDDRLAALPEDRTMEQVVEAMYPGDKQAQAVTLQVLRGEEPVQAGAAAKGFWGTAWKYTKCVAAVGAAFIPATKAYKAIKGLGGVKEAAKLLVGAGNVKDFKKAAGNAALDILGISAIQANCF</sequence>
<geneLocation type="plasmid" evidence="2 3">
    <name>pSRP1</name>
</geneLocation>
<feature type="chain" id="PRO_5032386515" description="Secreted protein" evidence="1">
    <location>
        <begin position="30"/>
        <end position="183"/>
    </location>
</feature>
<evidence type="ECO:0000313" key="3">
    <source>
        <dbReference type="Proteomes" id="UP000011074"/>
    </source>
</evidence>
<evidence type="ECO:0000256" key="1">
    <source>
        <dbReference type="SAM" id="SignalP"/>
    </source>
</evidence>
<keyword evidence="1" id="KW-0732">Signal</keyword>
<feature type="signal peptide" evidence="1">
    <location>
        <begin position="1"/>
        <end position="29"/>
    </location>
</feature>
<dbReference type="RefSeq" id="WP_030191546.1">
    <property type="nucleotide sequence ID" value="NZ_CP048262.1"/>
</dbReference>
<dbReference type="GeneID" id="66860476"/>